<dbReference type="SMART" id="SM00086">
    <property type="entry name" value="PAC"/>
    <property type="match status" value="3"/>
</dbReference>
<dbReference type="SMART" id="SM00387">
    <property type="entry name" value="HATPase_c"/>
    <property type="match status" value="1"/>
</dbReference>
<dbReference type="SUPFAM" id="SSF55874">
    <property type="entry name" value="ATPase domain of HSP90 chaperone/DNA topoisomerase II/histidine kinase"/>
    <property type="match status" value="1"/>
</dbReference>
<dbReference type="InterPro" id="IPR001610">
    <property type="entry name" value="PAC"/>
</dbReference>
<dbReference type="InterPro" id="IPR005467">
    <property type="entry name" value="His_kinase_dom"/>
</dbReference>
<dbReference type="InterPro" id="IPR000700">
    <property type="entry name" value="PAS-assoc_C"/>
</dbReference>
<dbReference type="Pfam" id="PF00069">
    <property type="entry name" value="Pkinase"/>
    <property type="match status" value="1"/>
</dbReference>
<evidence type="ECO:0000259" key="6">
    <source>
        <dbReference type="PROSITE" id="PS50112"/>
    </source>
</evidence>
<dbReference type="InterPro" id="IPR003661">
    <property type="entry name" value="HisK_dim/P_dom"/>
</dbReference>
<dbReference type="Pfam" id="PF13185">
    <property type="entry name" value="GAF_2"/>
    <property type="match status" value="1"/>
</dbReference>
<dbReference type="InterPro" id="IPR027417">
    <property type="entry name" value="P-loop_NTPase"/>
</dbReference>
<dbReference type="InterPro" id="IPR004358">
    <property type="entry name" value="Sig_transdc_His_kin-like_C"/>
</dbReference>
<organism evidence="8 9">
    <name type="scientific">Caballeronia choica</name>
    <dbReference type="NCBI Taxonomy" id="326476"/>
    <lineage>
        <taxon>Bacteria</taxon>
        <taxon>Pseudomonadati</taxon>
        <taxon>Pseudomonadota</taxon>
        <taxon>Betaproteobacteria</taxon>
        <taxon>Burkholderiales</taxon>
        <taxon>Burkholderiaceae</taxon>
        <taxon>Caballeronia</taxon>
    </lineage>
</organism>
<dbReference type="EMBL" id="FCON02000002">
    <property type="protein sequence ID" value="SAL14607.1"/>
    <property type="molecule type" value="Genomic_DNA"/>
</dbReference>
<evidence type="ECO:0000259" key="4">
    <source>
        <dbReference type="PROSITE" id="PS50011"/>
    </source>
</evidence>
<dbReference type="SUPFAM" id="SSF55785">
    <property type="entry name" value="PYP-like sensor domain (PAS domain)"/>
    <property type="match status" value="3"/>
</dbReference>
<dbReference type="PROSITE" id="PS50011">
    <property type="entry name" value="PROTEIN_KINASE_DOM"/>
    <property type="match status" value="1"/>
</dbReference>
<evidence type="ECO:0000256" key="1">
    <source>
        <dbReference type="ARBA" id="ARBA00000085"/>
    </source>
</evidence>
<dbReference type="Gene3D" id="3.30.450.40">
    <property type="match status" value="3"/>
</dbReference>
<evidence type="ECO:0000256" key="2">
    <source>
        <dbReference type="ARBA" id="ARBA00012438"/>
    </source>
</evidence>
<evidence type="ECO:0000259" key="7">
    <source>
        <dbReference type="PROSITE" id="PS50113"/>
    </source>
</evidence>
<dbReference type="Pfam" id="PF13426">
    <property type="entry name" value="PAS_9"/>
    <property type="match status" value="2"/>
</dbReference>
<dbReference type="SMART" id="SM00220">
    <property type="entry name" value="S_TKc"/>
    <property type="match status" value="1"/>
</dbReference>
<dbReference type="SUPFAM" id="SSF55781">
    <property type="entry name" value="GAF domain-like"/>
    <property type="match status" value="3"/>
</dbReference>
<reference evidence="8" key="1">
    <citation type="submission" date="2016-01" db="EMBL/GenBank/DDBJ databases">
        <authorList>
            <person name="Peeters C."/>
        </authorList>
    </citation>
    <scope>NUCLEOTIDE SEQUENCE [LARGE SCALE GENOMIC DNA]</scope>
    <source>
        <strain evidence="8">LMG 22940</strain>
    </source>
</reference>
<dbReference type="Proteomes" id="UP000054770">
    <property type="component" value="Unassembled WGS sequence"/>
</dbReference>
<dbReference type="InterPro" id="IPR036097">
    <property type="entry name" value="HisK_dim/P_sf"/>
</dbReference>
<comment type="caution">
    <text evidence="8">The sequence shown here is derived from an EMBL/GenBank/DDBJ whole genome shotgun (WGS) entry which is preliminary data.</text>
</comment>
<feature type="domain" description="PAS" evidence="6">
    <location>
        <begin position="1411"/>
        <end position="1454"/>
    </location>
</feature>
<dbReference type="PROSITE" id="PS50113">
    <property type="entry name" value="PAC"/>
    <property type="match status" value="3"/>
</dbReference>
<dbReference type="Pfam" id="PF01590">
    <property type="entry name" value="GAF"/>
    <property type="match status" value="1"/>
</dbReference>
<gene>
    <name evidence="8" type="ORF">AWB68_00270</name>
</gene>
<dbReference type="NCBIfam" id="TIGR00229">
    <property type="entry name" value="sensory_box"/>
    <property type="match status" value="2"/>
</dbReference>
<evidence type="ECO:0000256" key="3">
    <source>
        <dbReference type="ARBA" id="ARBA00022553"/>
    </source>
</evidence>
<dbReference type="InterPro" id="IPR029016">
    <property type="entry name" value="GAF-like_dom_sf"/>
</dbReference>
<dbReference type="InterPro" id="IPR000719">
    <property type="entry name" value="Prot_kinase_dom"/>
</dbReference>
<keyword evidence="8" id="KW-0418">Kinase</keyword>
<dbReference type="CDD" id="cd14014">
    <property type="entry name" value="STKc_PknB_like"/>
    <property type="match status" value="1"/>
</dbReference>
<dbReference type="InterPro" id="IPR036890">
    <property type="entry name" value="HATPase_C_sf"/>
</dbReference>
<dbReference type="PROSITE" id="PS00108">
    <property type="entry name" value="PROTEIN_KINASE_ST"/>
    <property type="match status" value="1"/>
</dbReference>
<keyword evidence="3" id="KW-0597">Phosphoprotein</keyword>
<feature type="domain" description="Protein kinase" evidence="4">
    <location>
        <begin position="1"/>
        <end position="210"/>
    </location>
</feature>
<dbReference type="CDD" id="cd00130">
    <property type="entry name" value="PAS"/>
    <property type="match status" value="3"/>
</dbReference>
<dbReference type="Gene3D" id="3.30.450.20">
    <property type="entry name" value="PAS domain"/>
    <property type="match status" value="3"/>
</dbReference>
<dbReference type="Gene3D" id="3.40.50.300">
    <property type="entry name" value="P-loop containing nucleotide triphosphate hydrolases"/>
    <property type="match status" value="1"/>
</dbReference>
<dbReference type="Pfam" id="PF08447">
    <property type="entry name" value="PAS_3"/>
    <property type="match status" value="1"/>
</dbReference>
<dbReference type="InterPro" id="IPR041664">
    <property type="entry name" value="AAA_16"/>
</dbReference>
<dbReference type="SMART" id="SM00065">
    <property type="entry name" value="GAF"/>
    <property type="match status" value="2"/>
</dbReference>
<comment type="catalytic activity">
    <reaction evidence="1">
        <text>ATP + protein L-histidine = ADP + protein N-phospho-L-histidine.</text>
        <dbReference type="EC" id="2.7.13.3"/>
    </reaction>
</comment>
<dbReference type="EC" id="2.7.13.3" evidence="2"/>
<dbReference type="SMART" id="SM00091">
    <property type="entry name" value="PAS"/>
    <property type="match status" value="3"/>
</dbReference>
<dbReference type="InterPro" id="IPR053159">
    <property type="entry name" value="Hybrid_Histidine_Kinase"/>
</dbReference>
<dbReference type="InterPro" id="IPR003018">
    <property type="entry name" value="GAF"/>
</dbReference>
<protein>
    <recommendedName>
        <fullName evidence="2">histidine kinase</fullName>
        <ecNumber evidence="2">2.7.13.3</ecNumber>
    </recommendedName>
</protein>
<dbReference type="PRINTS" id="PR00344">
    <property type="entry name" value="BCTRLSENSOR"/>
</dbReference>
<dbReference type="Pfam" id="PF13191">
    <property type="entry name" value="AAA_16"/>
    <property type="match status" value="1"/>
</dbReference>
<dbReference type="InterPro" id="IPR000014">
    <property type="entry name" value="PAS"/>
</dbReference>
<feature type="domain" description="PAS" evidence="6">
    <location>
        <begin position="1842"/>
        <end position="1910"/>
    </location>
</feature>
<dbReference type="PANTHER" id="PTHR43642:SF1">
    <property type="entry name" value="HYBRID SIGNAL TRANSDUCTION HISTIDINE KINASE G"/>
    <property type="match status" value="1"/>
</dbReference>
<dbReference type="PANTHER" id="PTHR43642">
    <property type="entry name" value="HYBRID SIGNAL TRANSDUCTION HISTIDINE KINASE G"/>
    <property type="match status" value="1"/>
</dbReference>
<name>A0A158F468_9BURK</name>
<dbReference type="InterPro" id="IPR003594">
    <property type="entry name" value="HATPase_dom"/>
</dbReference>
<dbReference type="Gene3D" id="1.10.287.130">
    <property type="match status" value="1"/>
</dbReference>
<dbReference type="RefSeq" id="WP_087642568.1">
    <property type="nucleotide sequence ID" value="NZ_FCON02000002.1"/>
</dbReference>
<evidence type="ECO:0000313" key="9">
    <source>
        <dbReference type="Proteomes" id="UP000054770"/>
    </source>
</evidence>
<dbReference type="InterPro" id="IPR013655">
    <property type="entry name" value="PAS_fold_3"/>
</dbReference>
<dbReference type="GO" id="GO:0000155">
    <property type="term" value="F:phosphorelay sensor kinase activity"/>
    <property type="evidence" value="ECO:0007669"/>
    <property type="project" value="InterPro"/>
</dbReference>
<dbReference type="Gene3D" id="1.10.510.10">
    <property type="entry name" value="Transferase(Phosphotransferase) domain 1"/>
    <property type="match status" value="1"/>
</dbReference>
<dbReference type="Gene3D" id="2.10.70.100">
    <property type="match status" value="1"/>
</dbReference>
<dbReference type="PROSITE" id="PS50109">
    <property type="entry name" value="HIS_KIN"/>
    <property type="match status" value="1"/>
</dbReference>
<accession>A0A158F468</accession>
<dbReference type="InterPro" id="IPR011009">
    <property type="entry name" value="Kinase-like_dom_sf"/>
</dbReference>
<feature type="domain" description="PAC" evidence="7">
    <location>
        <begin position="1613"/>
        <end position="1665"/>
    </location>
</feature>
<feature type="domain" description="Histidine kinase" evidence="5">
    <location>
        <begin position="2154"/>
        <end position="2367"/>
    </location>
</feature>
<dbReference type="InterPro" id="IPR008271">
    <property type="entry name" value="Ser/Thr_kinase_AS"/>
</dbReference>
<dbReference type="InterPro" id="IPR035965">
    <property type="entry name" value="PAS-like_dom_sf"/>
</dbReference>
<dbReference type="Pfam" id="PF02518">
    <property type="entry name" value="HATPase_c"/>
    <property type="match status" value="1"/>
</dbReference>
<feature type="domain" description="PAC" evidence="7">
    <location>
        <begin position="1914"/>
        <end position="1964"/>
    </location>
</feature>
<dbReference type="GO" id="GO:0005524">
    <property type="term" value="F:ATP binding"/>
    <property type="evidence" value="ECO:0007669"/>
    <property type="project" value="InterPro"/>
</dbReference>
<dbReference type="SUPFAM" id="SSF47384">
    <property type="entry name" value="Homodimeric domain of signal transducing histidine kinase"/>
    <property type="match status" value="1"/>
</dbReference>
<feature type="domain" description="PAC" evidence="7">
    <location>
        <begin position="1487"/>
        <end position="1536"/>
    </location>
</feature>
<keyword evidence="9" id="KW-1185">Reference proteome</keyword>
<keyword evidence="8" id="KW-0808">Transferase</keyword>
<dbReference type="SMART" id="SM00388">
    <property type="entry name" value="HisKA"/>
    <property type="match status" value="1"/>
</dbReference>
<dbReference type="OrthoDB" id="9801841at2"/>
<dbReference type="SUPFAM" id="SSF56112">
    <property type="entry name" value="Protein kinase-like (PK-like)"/>
    <property type="match status" value="1"/>
</dbReference>
<dbReference type="GO" id="GO:0009882">
    <property type="term" value="F:blue light photoreceptor activity"/>
    <property type="evidence" value="ECO:0007669"/>
    <property type="project" value="UniProtKB-ARBA"/>
</dbReference>
<dbReference type="SUPFAM" id="SSF52540">
    <property type="entry name" value="P-loop containing nucleoside triphosphate hydrolases"/>
    <property type="match status" value="1"/>
</dbReference>
<dbReference type="PROSITE" id="PS50112">
    <property type="entry name" value="PAS"/>
    <property type="match status" value="2"/>
</dbReference>
<sequence>MNQIEPDVDRTPWLRARDGTVVGPEDSGYKPLDGLLDAPLDLEAFLILAIGIASALAKVHQSGLVHRDIKPANILVNPDGGEVRLTGFGIASRLARERQRPEPPESIAGTLAYMAPEQTGRMNRSVDSRSDLYAFGVTLYQMLTGSLPFTAADPMEWVHCHIAREAVPPRERVAHLAPVLSAIVMKLLAKTAEERYQTAAGVEADLRRCLAHWETGRRIGDFPLGERDTPDRLMIPEKLYGRSREVETLLGAFRRVVETGAPELVLVSGYSGIGKSSVVNELHRVLVPSRALFASGKFDQYKRDIPYSTLAQAFRSLLAPLLGKSEAELAAWRDALREALGPNAGLVVDLVPEVSHVIGQPAPVAELLPQDARQRFQLMFRRFIEVFAQPEHPLVLFLDDLQWLDAATLDLIEDLLTQSHPQNLLLVGAYRDNEVDAAHPLMHRLDAIRAAGGTVTEIALAPLAREHLEQMIADALRCKPEQVAPLAWLVHDKTGGNPFFATQFIASLTEEAMLVFDHDAARWSWDLDRIHTKGYTDNVAALMAGKLSRLSVETRQDLQLLACIGNSAKLALLEAVSPRAADDVHGRLWEAIRAGLIACTEHSCNFIHDRVREAAYSMIPEEARAQIHLRIGWVLAACTPPEKLPEMIFEIVNQLDRGAHLITSQDERERLAELNLIAGKRAKTSSAHASALTYLRAGAALMRDDAWERRQELAFDLELDRADCELCTGALPAVEERLAALATRAADTLQRAAVAIRRVDLYTMFGASDRAVTVGLEYLRHVGIDWAAHPAQLEARREYERIWSQVGSRAIEDLVDLPLMRDAESLATLDVLIALGAPTLYTDENLYALTVCRAVNLSLEHGNSDAAPAHYVAVGLIAGDRFGHYDAGYRLGKMACDLTERRGLKRMGGKTYLVFALVVPWTRPFREAIDPARRAFQMANEQCDPTFAAYACRTASSTLLASGDPLDRVEREAEQGLEFARTVRFGFAADMISVLLALVRMLRGETAKFGSLDMGLFTEDAFEARLTGHPALALPECFYWIRKLQARFFAGDYASAIDAAEQAEKWFATSASLSVMLVERAEFHLYAALSHAACCEPMGPDPYARHREALATHERQLRAWAGNCPQNFEDRAVLVSAEIARIEGRLPEAMELYERAIRAARSNGFVQNEALAYELAARCYAARGFEEIAHLYRGNARRAYSRWGAPGKVRQLDRLYPALRQDDRAPGAAGMIDAPVEDLDLATVIKVSEAVSGELVPEKLIEALLRTAIEYAGADRGLLVLPCDSEFVIQAEAKTCGGTVAVSLRETPVSADELPESVIRYAARTHESVILNDTSAGNPHSTDAYIGAQGVRSVLCLPLMKQGALVALLYLENRLAAGVFTPDRICVLKLIASQAAISLENSNLYGEIREREAQIRRLIDANIVGIIFWDQRGQIFEANDAFLRIVGYERADLVAGRLRWTDLTPREWLDRQQERNLQQFKQTGSLPAYEKEYFHKDGSLVPVLIGVAAFDAQCERGVAFVVDMTEQKRAEEELRRSRQYLAEAQKVSHTGSWAWSPVSNAILYWSDECYRVHGLDPAKGLPSFEQVTEDVFPDDRARTVESFTKAVREGSDLEVEYRCGNCDTGVRTLRSVGHPIRDRSGQVIEYIGCTIDVTEQKRAEEERREHLWFLECMNRINRAMQRTNEVEGMTRGVLEEALAIFDCDRAWLLYPCDPDAPTCRAVMEHTHPDHPGAFALDQALPVDAPTAQILSDMLDAPGAVVDPGIPPAIRERFNILSTIAIAVRPRGDRPYLFGLHQCSHVRDWTTVERRLFEEIGRRLEDALTSALAHRSLLVSEDALRTSEERFRTLVDHATDAIFLYDEEGIVLDANRQACETLGYAREELIGMRTSQFDRDITPEKFQRIKRQLREDGSVTFNGRRRRKDGSLFPVEVRARAFERGERLFAIALASDITDRRRREQRLLAQFNVTRTLSEAGSLEEAAPRILSEMCEALEWDRGAFWRVDQEAGVLMRMQTWPSAAFARAGSGPVSELVSGAGGMGVELPARVWSSGAPAWIPDMALDRESQRAEPAANEGLHAAFAFPITLKSGVLGVIEFFSREVRDADPELVQMMTSVGSQVGQFIERTRAEDALRHAREKLAQASQMATVAELSASIAHEINQPLQAVVAHGQACRRWLAATPPDIDKARLSAEAIVRDGYATADVISRIRALFKRTAPAKVDLDINKLILQVCTLMADEIHGNAILLETQLAQDVPMIRADAVQIQQVIVNLVRNAIEALATTVELPKSLLIRSRRDGDNAVVDVQDEGMGLANLETIFEPFTTTKETGMGMGLAICRSIVEAHAGRIWVVRNDVRGVTFSFSLPSETSDAT</sequence>
<dbReference type="Gene3D" id="3.30.565.10">
    <property type="entry name" value="Histidine kinase-like ATPase, C-terminal domain"/>
    <property type="match status" value="1"/>
</dbReference>
<proteinExistence type="predicted"/>
<evidence type="ECO:0000313" key="8">
    <source>
        <dbReference type="EMBL" id="SAL14607.1"/>
    </source>
</evidence>
<evidence type="ECO:0000259" key="5">
    <source>
        <dbReference type="PROSITE" id="PS50109"/>
    </source>
</evidence>